<dbReference type="RefSeq" id="WP_344218782.1">
    <property type="nucleotide sequence ID" value="NZ_BAAAOS010000039.1"/>
</dbReference>
<evidence type="ECO:0000259" key="2">
    <source>
        <dbReference type="Pfam" id="PF01408"/>
    </source>
</evidence>
<proteinExistence type="predicted"/>
<comment type="caution">
    <text evidence="4">The sequence shown here is derived from an EMBL/GenBank/DDBJ whole genome shotgun (WGS) entry which is preliminary data.</text>
</comment>
<accession>A0ABN2E2A0</accession>
<dbReference type="InterPro" id="IPR050463">
    <property type="entry name" value="Gfo/Idh/MocA_oxidrdct_glycsds"/>
</dbReference>
<keyword evidence="1" id="KW-0560">Oxidoreductase</keyword>
<sequence>MPLPRLAVVGVHGHGASHVREAARLATAGRARFVAVADPRPPDPPLDGVAVYSGLADLLAEQEVEVVVICTPIHTHVPLAESAMRAGADVLLEKPPAPSLAEFEQLSAVVAETGRTCQVGFQAHGSGGALALAAMVADGTLGEIRGIGVTGTWVRAQAYWQRARWAGHRTLDGVAVVDGAVTNPFAHAVATALLVDGSGQADQVVSVETELFRANPIEADDTSTVRIRTSRGTTILVAVTLCGAASEPPQVIVQGSAGRAVLRYTTDELDVGEGTAQYGRGGLLENLLDHRLDPTVPLLAPLAATGAFTRVLDAVRSAPAPMEIPADLVRWEGDTPEARHPVVPGIEKWIDQAAQELALFSELGAPWASTRREKTQSRDSELR</sequence>
<protein>
    <submittedName>
        <fullName evidence="4">Gfo/Idh/MocA family oxidoreductase</fullName>
    </submittedName>
</protein>
<dbReference type="SUPFAM" id="SSF51735">
    <property type="entry name" value="NAD(P)-binding Rossmann-fold domains"/>
    <property type="match status" value="1"/>
</dbReference>
<dbReference type="PANTHER" id="PTHR43818">
    <property type="entry name" value="BCDNA.GH03377"/>
    <property type="match status" value="1"/>
</dbReference>
<dbReference type="PANTHER" id="PTHR43818:SF11">
    <property type="entry name" value="BCDNA.GH03377"/>
    <property type="match status" value="1"/>
</dbReference>
<dbReference type="Proteomes" id="UP001500393">
    <property type="component" value="Unassembled WGS sequence"/>
</dbReference>
<dbReference type="Pfam" id="PF01408">
    <property type="entry name" value="GFO_IDH_MocA"/>
    <property type="match status" value="1"/>
</dbReference>
<dbReference type="InterPro" id="IPR036291">
    <property type="entry name" value="NAD(P)-bd_dom_sf"/>
</dbReference>
<feature type="domain" description="Gfo/Idh/MocA-like oxidoreductase N-terminal" evidence="2">
    <location>
        <begin position="6"/>
        <end position="121"/>
    </location>
</feature>
<dbReference type="SUPFAM" id="SSF55347">
    <property type="entry name" value="Glyceraldehyde-3-phosphate dehydrogenase-like, C-terminal domain"/>
    <property type="match status" value="1"/>
</dbReference>
<evidence type="ECO:0000256" key="1">
    <source>
        <dbReference type="ARBA" id="ARBA00023002"/>
    </source>
</evidence>
<name>A0ABN2E2A0_9ACTN</name>
<dbReference type="InterPro" id="IPR055170">
    <property type="entry name" value="GFO_IDH_MocA-like_dom"/>
</dbReference>
<dbReference type="Gene3D" id="3.30.360.10">
    <property type="entry name" value="Dihydrodipicolinate Reductase, domain 2"/>
    <property type="match status" value="1"/>
</dbReference>
<gene>
    <name evidence="4" type="ORF">GCM10009789_54580</name>
</gene>
<evidence type="ECO:0000259" key="3">
    <source>
        <dbReference type="Pfam" id="PF22725"/>
    </source>
</evidence>
<keyword evidence="5" id="KW-1185">Reference proteome</keyword>
<dbReference type="Gene3D" id="3.40.50.720">
    <property type="entry name" value="NAD(P)-binding Rossmann-like Domain"/>
    <property type="match status" value="1"/>
</dbReference>
<evidence type="ECO:0000313" key="5">
    <source>
        <dbReference type="Proteomes" id="UP001500393"/>
    </source>
</evidence>
<dbReference type="InterPro" id="IPR000683">
    <property type="entry name" value="Gfo/Idh/MocA-like_OxRdtase_N"/>
</dbReference>
<evidence type="ECO:0000313" key="4">
    <source>
        <dbReference type="EMBL" id="GAA1593620.1"/>
    </source>
</evidence>
<feature type="domain" description="GFO/IDH/MocA-like oxidoreductase" evidence="3">
    <location>
        <begin position="131"/>
        <end position="260"/>
    </location>
</feature>
<reference evidence="4 5" key="1">
    <citation type="journal article" date="2019" name="Int. J. Syst. Evol. Microbiol.">
        <title>The Global Catalogue of Microorganisms (GCM) 10K type strain sequencing project: providing services to taxonomists for standard genome sequencing and annotation.</title>
        <authorList>
            <consortium name="The Broad Institute Genomics Platform"/>
            <consortium name="The Broad Institute Genome Sequencing Center for Infectious Disease"/>
            <person name="Wu L."/>
            <person name="Ma J."/>
        </authorList>
    </citation>
    <scope>NUCLEOTIDE SEQUENCE [LARGE SCALE GENOMIC DNA]</scope>
    <source>
        <strain evidence="4 5">JCM 14969</strain>
    </source>
</reference>
<dbReference type="Pfam" id="PF22725">
    <property type="entry name" value="GFO_IDH_MocA_C3"/>
    <property type="match status" value="1"/>
</dbReference>
<organism evidence="4 5">
    <name type="scientific">Kribbella sancticallisti</name>
    <dbReference type="NCBI Taxonomy" id="460087"/>
    <lineage>
        <taxon>Bacteria</taxon>
        <taxon>Bacillati</taxon>
        <taxon>Actinomycetota</taxon>
        <taxon>Actinomycetes</taxon>
        <taxon>Propionibacteriales</taxon>
        <taxon>Kribbellaceae</taxon>
        <taxon>Kribbella</taxon>
    </lineage>
</organism>
<dbReference type="EMBL" id="BAAAOS010000039">
    <property type="protein sequence ID" value="GAA1593620.1"/>
    <property type="molecule type" value="Genomic_DNA"/>
</dbReference>